<dbReference type="EMBL" id="JAVHJL010000012">
    <property type="protein sequence ID" value="KAK6495689.1"/>
    <property type="molecule type" value="Genomic_DNA"/>
</dbReference>
<evidence type="ECO:0000313" key="1">
    <source>
        <dbReference type="EMBL" id="KAK6495689.1"/>
    </source>
</evidence>
<name>A0AAV9VT81_9PEZI</name>
<sequence length="154" mass="17573">MQPLWKDERAWVMAFPVLLKYGRDGERITVKNSMEDPDTRSLGNNICDATIILDTQSKGESAVYVSNKKFEEELFPTYFDTPEVDALTAHFELFDLLFDRSNGSDSSDSISASSTSSFLLRAACEYKILKSESGSLNRYYDRTKIYNRYALFAL</sequence>
<keyword evidence="2" id="KW-1185">Reference proteome</keyword>
<reference evidence="1 2" key="1">
    <citation type="submission" date="2023-08" db="EMBL/GenBank/DDBJ databases">
        <authorList>
            <person name="Palmer J.M."/>
        </authorList>
    </citation>
    <scope>NUCLEOTIDE SEQUENCE [LARGE SCALE GENOMIC DNA]</scope>
    <source>
        <strain evidence="1 2">TWF481</strain>
    </source>
</reference>
<dbReference type="Proteomes" id="UP001370758">
    <property type="component" value="Unassembled WGS sequence"/>
</dbReference>
<evidence type="ECO:0000313" key="2">
    <source>
        <dbReference type="Proteomes" id="UP001370758"/>
    </source>
</evidence>
<protein>
    <submittedName>
        <fullName evidence="1">Uncharacterized protein</fullName>
    </submittedName>
</protein>
<proteinExistence type="predicted"/>
<dbReference type="AlphaFoldDB" id="A0AAV9VT81"/>
<organism evidence="1 2">
    <name type="scientific">Arthrobotrys musiformis</name>
    <dbReference type="NCBI Taxonomy" id="47236"/>
    <lineage>
        <taxon>Eukaryota</taxon>
        <taxon>Fungi</taxon>
        <taxon>Dikarya</taxon>
        <taxon>Ascomycota</taxon>
        <taxon>Pezizomycotina</taxon>
        <taxon>Orbiliomycetes</taxon>
        <taxon>Orbiliales</taxon>
        <taxon>Orbiliaceae</taxon>
        <taxon>Arthrobotrys</taxon>
    </lineage>
</organism>
<accession>A0AAV9VT81</accession>
<gene>
    <name evidence="1" type="ORF">TWF481_002737</name>
</gene>
<comment type="caution">
    <text evidence="1">The sequence shown here is derived from an EMBL/GenBank/DDBJ whole genome shotgun (WGS) entry which is preliminary data.</text>
</comment>